<gene>
    <name evidence="2" type="ORF">GCM10011320_15600</name>
</gene>
<evidence type="ECO:0000313" key="3">
    <source>
        <dbReference type="Proteomes" id="UP000661507"/>
    </source>
</evidence>
<dbReference type="EMBL" id="BMKW01000003">
    <property type="protein sequence ID" value="GGJ09450.1"/>
    <property type="molecule type" value="Genomic_DNA"/>
</dbReference>
<feature type="signal peptide" evidence="1">
    <location>
        <begin position="1"/>
        <end position="19"/>
    </location>
</feature>
<sequence length="146" mass="15165">MRPVTISAILLGVAHVALAGGADAAMPRIAGASMVATDGADGGTGTTLARAGGNPFLAVPEARPSALLPAGDGGEGGRGRWRRGGYGPPGYYYGWAPPPPVYYAPPPPRYYRPPPVYYAPPPPVYYAPPPPVYYAPQPGVSLNFRF</sequence>
<proteinExistence type="predicted"/>
<organism evidence="2 3">
    <name type="scientific">Neoroseomonas lacus</name>
    <dbReference type="NCBI Taxonomy" id="287609"/>
    <lineage>
        <taxon>Bacteria</taxon>
        <taxon>Pseudomonadati</taxon>
        <taxon>Pseudomonadota</taxon>
        <taxon>Alphaproteobacteria</taxon>
        <taxon>Acetobacterales</taxon>
        <taxon>Acetobacteraceae</taxon>
        <taxon>Neoroseomonas</taxon>
    </lineage>
</organism>
<keyword evidence="1" id="KW-0732">Signal</keyword>
<name>A0A917KDM7_9PROT</name>
<evidence type="ECO:0000313" key="2">
    <source>
        <dbReference type="EMBL" id="GGJ09450.1"/>
    </source>
</evidence>
<dbReference type="RefSeq" id="WP_188966417.1">
    <property type="nucleotide sequence ID" value="NZ_BMKW01000003.1"/>
</dbReference>
<reference evidence="2" key="2">
    <citation type="submission" date="2020-09" db="EMBL/GenBank/DDBJ databases">
        <authorList>
            <person name="Sun Q."/>
            <person name="Zhou Y."/>
        </authorList>
    </citation>
    <scope>NUCLEOTIDE SEQUENCE</scope>
    <source>
        <strain evidence="2">CGMCC 1.3617</strain>
    </source>
</reference>
<feature type="chain" id="PRO_5036919002" evidence="1">
    <location>
        <begin position="20"/>
        <end position="146"/>
    </location>
</feature>
<accession>A0A917KDM7</accession>
<evidence type="ECO:0000256" key="1">
    <source>
        <dbReference type="SAM" id="SignalP"/>
    </source>
</evidence>
<dbReference type="Proteomes" id="UP000661507">
    <property type="component" value="Unassembled WGS sequence"/>
</dbReference>
<reference evidence="2" key="1">
    <citation type="journal article" date="2014" name="Int. J. Syst. Evol. Microbiol.">
        <title>Complete genome sequence of Corynebacterium casei LMG S-19264T (=DSM 44701T), isolated from a smear-ripened cheese.</title>
        <authorList>
            <consortium name="US DOE Joint Genome Institute (JGI-PGF)"/>
            <person name="Walter F."/>
            <person name="Albersmeier A."/>
            <person name="Kalinowski J."/>
            <person name="Ruckert C."/>
        </authorList>
    </citation>
    <scope>NUCLEOTIDE SEQUENCE</scope>
    <source>
        <strain evidence="2">CGMCC 1.3617</strain>
    </source>
</reference>
<dbReference type="AlphaFoldDB" id="A0A917KDM7"/>
<comment type="caution">
    <text evidence="2">The sequence shown here is derived from an EMBL/GenBank/DDBJ whole genome shotgun (WGS) entry which is preliminary data.</text>
</comment>
<protein>
    <submittedName>
        <fullName evidence="2">Uncharacterized protein</fullName>
    </submittedName>
</protein>
<keyword evidence="3" id="KW-1185">Reference proteome</keyword>